<evidence type="ECO:0000256" key="1">
    <source>
        <dbReference type="SAM" id="MobiDB-lite"/>
    </source>
</evidence>
<organism evidence="2 3">
    <name type="scientific">Scyliorhinus torazame</name>
    <name type="common">Cloudy catshark</name>
    <name type="synonym">Catulus torazame</name>
    <dbReference type="NCBI Taxonomy" id="75743"/>
    <lineage>
        <taxon>Eukaryota</taxon>
        <taxon>Metazoa</taxon>
        <taxon>Chordata</taxon>
        <taxon>Craniata</taxon>
        <taxon>Vertebrata</taxon>
        <taxon>Chondrichthyes</taxon>
        <taxon>Elasmobranchii</taxon>
        <taxon>Galeomorphii</taxon>
        <taxon>Galeoidea</taxon>
        <taxon>Carcharhiniformes</taxon>
        <taxon>Scyliorhinidae</taxon>
        <taxon>Scyliorhinus</taxon>
    </lineage>
</organism>
<gene>
    <name evidence="2" type="ORF">scyTo_0017429</name>
</gene>
<feature type="non-terminal residue" evidence="2">
    <location>
        <position position="1"/>
    </location>
</feature>
<reference evidence="2 3" key="1">
    <citation type="journal article" date="2018" name="Nat. Ecol. Evol.">
        <title>Shark genomes provide insights into elasmobranch evolution and the origin of vertebrates.</title>
        <authorList>
            <person name="Hara Y"/>
            <person name="Yamaguchi K"/>
            <person name="Onimaru K"/>
            <person name="Kadota M"/>
            <person name="Koyanagi M"/>
            <person name="Keeley SD"/>
            <person name="Tatsumi K"/>
            <person name="Tanaka K"/>
            <person name="Motone F"/>
            <person name="Kageyama Y"/>
            <person name="Nozu R"/>
            <person name="Adachi N"/>
            <person name="Nishimura O"/>
            <person name="Nakagawa R"/>
            <person name="Tanegashima C"/>
            <person name="Kiyatake I"/>
            <person name="Matsumoto R"/>
            <person name="Murakumo K"/>
            <person name="Nishida K"/>
            <person name="Terakita A"/>
            <person name="Kuratani S"/>
            <person name="Sato K"/>
            <person name="Hyodo S Kuraku.S."/>
        </authorList>
    </citation>
    <scope>NUCLEOTIDE SEQUENCE [LARGE SCALE GENOMIC DNA]</scope>
</reference>
<feature type="compositionally biased region" description="Acidic residues" evidence="1">
    <location>
        <begin position="1"/>
        <end position="10"/>
    </location>
</feature>
<sequence length="36" mass="4155">RVDDDVDVIPDEFPNPPPEFSIYDDVDRPVGMFCKD</sequence>
<dbReference type="Proteomes" id="UP000288216">
    <property type="component" value="Unassembled WGS sequence"/>
</dbReference>
<dbReference type="AlphaFoldDB" id="A0A401PSS6"/>
<protein>
    <submittedName>
        <fullName evidence="2">Uncharacterized protein</fullName>
    </submittedName>
</protein>
<proteinExistence type="predicted"/>
<name>A0A401PSS6_SCYTO</name>
<evidence type="ECO:0000313" key="3">
    <source>
        <dbReference type="Proteomes" id="UP000288216"/>
    </source>
</evidence>
<accession>A0A401PSS6</accession>
<dbReference type="EMBL" id="BFAA01011322">
    <property type="protein sequence ID" value="GCB76152.1"/>
    <property type="molecule type" value="Genomic_DNA"/>
</dbReference>
<comment type="caution">
    <text evidence="2">The sequence shown here is derived from an EMBL/GenBank/DDBJ whole genome shotgun (WGS) entry which is preliminary data.</text>
</comment>
<feature type="region of interest" description="Disordered" evidence="1">
    <location>
        <begin position="1"/>
        <end position="24"/>
    </location>
</feature>
<keyword evidence="3" id="KW-1185">Reference proteome</keyword>
<evidence type="ECO:0000313" key="2">
    <source>
        <dbReference type="EMBL" id="GCB76152.1"/>
    </source>
</evidence>